<gene>
    <name evidence="1" type="ORF">FA15DRAFT_660969</name>
</gene>
<dbReference type="STRING" id="230819.A0A5C3KDZ1"/>
<dbReference type="Proteomes" id="UP000307440">
    <property type="component" value="Unassembled WGS sequence"/>
</dbReference>
<protein>
    <submittedName>
        <fullName evidence="1">Uncharacterized protein</fullName>
    </submittedName>
</protein>
<evidence type="ECO:0000313" key="2">
    <source>
        <dbReference type="Proteomes" id="UP000307440"/>
    </source>
</evidence>
<proteinExistence type="predicted"/>
<name>A0A5C3KDZ1_COPMA</name>
<keyword evidence="2" id="KW-1185">Reference proteome</keyword>
<sequence length="351" mass="40228">MVNPGLESTQTYTILTPSSRPTKRSRIQQTIQIACYHQTLLTNFGKQKVWPLYMGFANESKYRRGQSSSNLCHQVAYFETLPDSVRDFISQRTGGSVQDESMAFLNRETFHRQWSILLDDELLDAIENGLVITCCNGKKRRFYIRIFTYSVDFPEKHSVDKNPRLYDKDTQAAVIQAQKDIFEKNLAATGAVVKQGLKSRHLTPTRNAFAFGLHKTSFSLTSILVVNLLHEFEIGVWKDLYIHLIRILDLSPSSILVNDLDRRFCNIPSFGQAIRKFASNMSNMSRRAARDYEDVLQCSIAVFENFFEDPDGEIIAKLLYLCCQWHAFAKLQLHTDRTLELFEATTVALGN</sequence>
<evidence type="ECO:0000313" key="1">
    <source>
        <dbReference type="EMBL" id="TFK18092.1"/>
    </source>
</evidence>
<accession>A0A5C3KDZ1</accession>
<dbReference type="Pfam" id="PF18759">
    <property type="entry name" value="Plavaka"/>
    <property type="match status" value="1"/>
</dbReference>
<organism evidence="1 2">
    <name type="scientific">Coprinopsis marcescibilis</name>
    <name type="common">Agaric fungus</name>
    <name type="synonym">Psathyrella marcescibilis</name>
    <dbReference type="NCBI Taxonomy" id="230819"/>
    <lineage>
        <taxon>Eukaryota</taxon>
        <taxon>Fungi</taxon>
        <taxon>Dikarya</taxon>
        <taxon>Basidiomycota</taxon>
        <taxon>Agaricomycotina</taxon>
        <taxon>Agaricomycetes</taxon>
        <taxon>Agaricomycetidae</taxon>
        <taxon>Agaricales</taxon>
        <taxon>Agaricineae</taxon>
        <taxon>Psathyrellaceae</taxon>
        <taxon>Coprinopsis</taxon>
    </lineage>
</organism>
<dbReference type="OrthoDB" id="3208495at2759"/>
<dbReference type="EMBL" id="ML210432">
    <property type="protein sequence ID" value="TFK18092.1"/>
    <property type="molecule type" value="Genomic_DNA"/>
</dbReference>
<reference evidence="1 2" key="1">
    <citation type="journal article" date="2019" name="Nat. Ecol. Evol.">
        <title>Megaphylogeny resolves global patterns of mushroom evolution.</title>
        <authorList>
            <person name="Varga T."/>
            <person name="Krizsan K."/>
            <person name="Foldi C."/>
            <person name="Dima B."/>
            <person name="Sanchez-Garcia M."/>
            <person name="Sanchez-Ramirez S."/>
            <person name="Szollosi G.J."/>
            <person name="Szarkandi J.G."/>
            <person name="Papp V."/>
            <person name="Albert L."/>
            <person name="Andreopoulos W."/>
            <person name="Angelini C."/>
            <person name="Antonin V."/>
            <person name="Barry K.W."/>
            <person name="Bougher N.L."/>
            <person name="Buchanan P."/>
            <person name="Buyck B."/>
            <person name="Bense V."/>
            <person name="Catcheside P."/>
            <person name="Chovatia M."/>
            <person name="Cooper J."/>
            <person name="Damon W."/>
            <person name="Desjardin D."/>
            <person name="Finy P."/>
            <person name="Geml J."/>
            <person name="Haridas S."/>
            <person name="Hughes K."/>
            <person name="Justo A."/>
            <person name="Karasinski D."/>
            <person name="Kautmanova I."/>
            <person name="Kiss B."/>
            <person name="Kocsube S."/>
            <person name="Kotiranta H."/>
            <person name="LaButti K.M."/>
            <person name="Lechner B.E."/>
            <person name="Liimatainen K."/>
            <person name="Lipzen A."/>
            <person name="Lukacs Z."/>
            <person name="Mihaltcheva S."/>
            <person name="Morgado L.N."/>
            <person name="Niskanen T."/>
            <person name="Noordeloos M.E."/>
            <person name="Ohm R.A."/>
            <person name="Ortiz-Santana B."/>
            <person name="Ovrebo C."/>
            <person name="Racz N."/>
            <person name="Riley R."/>
            <person name="Savchenko A."/>
            <person name="Shiryaev A."/>
            <person name="Soop K."/>
            <person name="Spirin V."/>
            <person name="Szebenyi C."/>
            <person name="Tomsovsky M."/>
            <person name="Tulloss R.E."/>
            <person name="Uehling J."/>
            <person name="Grigoriev I.V."/>
            <person name="Vagvolgyi C."/>
            <person name="Papp T."/>
            <person name="Martin F.M."/>
            <person name="Miettinen O."/>
            <person name="Hibbett D.S."/>
            <person name="Nagy L.G."/>
        </authorList>
    </citation>
    <scope>NUCLEOTIDE SEQUENCE [LARGE SCALE GENOMIC DNA]</scope>
    <source>
        <strain evidence="1 2">CBS 121175</strain>
    </source>
</reference>
<dbReference type="AlphaFoldDB" id="A0A5C3KDZ1"/>
<dbReference type="InterPro" id="IPR041078">
    <property type="entry name" value="Plavaka"/>
</dbReference>